<evidence type="ECO:0000256" key="2">
    <source>
        <dbReference type="ARBA" id="ARBA00023157"/>
    </source>
</evidence>
<keyword evidence="7" id="KW-1185">Reference proteome</keyword>
<dbReference type="GO" id="GO:0045087">
    <property type="term" value="P:innate immune response"/>
    <property type="evidence" value="ECO:0007669"/>
    <property type="project" value="TreeGrafter"/>
</dbReference>
<dbReference type="InterPro" id="IPR032104">
    <property type="entry name" value="Spaetzle"/>
</dbReference>
<dbReference type="InterPro" id="IPR052444">
    <property type="entry name" value="Spz/Toll_ligand-like"/>
</dbReference>
<sequence>MIFTLKLCKSEILVANYSSTTPSILVGTGSRYILGTVRNANTNALLFKPESSVKTKNSRDRGFAVMPKRSEAVIEDLAESWVDYTNEAMPPLIYPPFGSPLFTPPAIESSYPRGLLSSFHIDTFGRDPLRSFGATNSAEAAFRSNKNPFSSVLVSENVANSDYKSSKNLAQHSSRESETMHKVSSKENNSKGSSKKSVKLDDHNKRRNSVRNKANLNSQHLSHKNRKKKRKTKSNSDRSAGDMFAPYDYNDQSYFNYAEEENMPYYTYNPSETPKCARGANETFCIEDDEYPVETIQFEINEDSAIMEQIMPEAQHVSDRLVDGVSRTDDEKFNWRHYFTNRINEFNELHNDSFSSVDSRRSSFGIKPDYYKDGGYICPSSVAYIYPRRAMNVAGLWKVILNLRERYKGKEYKQSVRVERCLYPRMECSFTSKFYNSQCIQKYNNHRLVAWTIEKGIHTDLFRFPISCSCFFKGKT</sequence>
<dbReference type="PANTHER" id="PTHR23199:SF12">
    <property type="entry name" value="NEUROTROPHIN 1-RELATED"/>
    <property type="match status" value="1"/>
</dbReference>
<dbReference type="VEuPathDB" id="VectorBase:LDEU002987"/>
<dbReference type="SUPFAM" id="SSF57501">
    <property type="entry name" value="Cystine-knot cytokines"/>
    <property type="match status" value="1"/>
</dbReference>
<reference evidence="6 7" key="1">
    <citation type="journal article" date="2018" name="Gigascience">
        <title>Genomes of trombidid mites reveal novel predicted allergens and laterally-transferred genes associated with secondary metabolism.</title>
        <authorList>
            <person name="Dong X."/>
            <person name="Chaisiri K."/>
            <person name="Xia D."/>
            <person name="Armstrong S.D."/>
            <person name="Fang Y."/>
            <person name="Donnelly M.J."/>
            <person name="Kadowaki T."/>
            <person name="McGarry J.W."/>
            <person name="Darby A.C."/>
            <person name="Makepeace B.L."/>
        </authorList>
    </citation>
    <scope>NUCLEOTIDE SEQUENCE [LARGE SCALE GENOMIC DNA]</scope>
    <source>
        <strain evidence="6">UoL-UT</strain>
    </source>
</reference>
<feature type="compositionally biased region" description="Basic and acidic residues" evidence="4">
    <location>
        <begin position="173"/>
        <end position="189"/>
    </location>
</feature>
<dbReference type="AlphaFoldDB" id="A0A443SNG1"/>
<dbReference type="GO" id="GO:0008083">
    <property type="term" value="F:growth factor activity"/>
    <property type="evidence" value="ECO:0007669"/>
    <property type="project" value="TreeGrafter"/>
</dbReference>
<dbReference type="PANTHER" id="PTHR23199">
    <property type="entry name" value="NEUROTROPHIN 1-RELATED"/>
    <property type="match status" value="1"/>
</dbReference>
<name>A0A443SNG1_9ACAR</name>
<evidence type="ECO:0000313" key="7">
    <source>
        <dbReference type="Proteomes" id="UP000288716"/>
    </source>
</evidence>
<dbReference type="GO" id="GO:0021556">
    <property type="term" value="P:central nervous system formation"/>
    <property type="evidence" value="ECO:0007669"/>
    <property type="project" value="TreeGrafter"/>
</dbReference>
<evidence type="ECO:0000256" key="1">
    <source>
        <dbReference type="ARBA" id="ARBA00022729"/>
    </source>
</evidence>
<dbReference type="EMBL" id="NCKV01001091">
    <property type="protein sequence ID" value="RWS29054.1"/>
    <property type="molecule type" value="Genomic_DNA"/>
</dbReference>
<evidence type="ECO:0000256" key="4">
    <source>
        <dbReference type="SAM" id="MobiDB-lite"/>
    </source>
</evidence>
<dbReference type="GO" id="GO:0005615">
    <property type="term" value="C:extracellular space"/>
    <property type="evidence" value="ECO:0007669"/>
    <property type="project" value="UniProtKB-ARBA"/>
</dbReference>
<evidence type="ECO:0000256" key="3">
    <source>
        <dbReference type="ARBA" id="ARBA00023180"/>
    </source>
</evidence>
<evidence type="ECO:0000313" key="6">
    <source>
        <dbReference type="EMBL" id="RWS29054.1"/>
    </source>
</evidence>
<dbReference type="Proteomes" id="UP000288716">
    <property type="component" value="Unassembled WGS sequence"/>
</dbReference>
<feature type="compositionally biased region" description="Basic residues" evidence="4">
    <location>
        <begin position="221"/>
        <end position="233"/>
    </location>
</feature>
<dbReference type="STRING" id="299467.A0A443SNG1"/>
<gene>
    <name evidence="6" type="ORF">B4U80_12752</name>
</gene>
<feature type="region of interest" description="Disordered" evidence="4">
    <location>
        <begin position="163"/>
        <end position="245"/>
    </location>
</feature>
<keyword evidence="3" id="KW-0325">Glycoprotein</keyword>
<protein>
    <recommendedName>
        <fullName evidence="5">Spaetzle domain-containing protein</fullName>
    </recommendedName>
</protein>
<proteinExistence type="predicted"/>
<dbReference type="InterPro" id="IPR029034">
    <property type="entry name" value="Cystine-knot_cytokine"/>
</dbReference>
<feature type="domain" description="Spaetzle" evidence="5">
    <location>
        <begin position="376"/>
        <end position="471"/>
    </location>
</feature>
<dbReference type="Gene3D" id="2.10.90.10">
    <property type="entry name" value="Cystine-knot cytokines"/>
    <property type="match status" value="1"/>
</dbReference>
<accession>A0A443SNG1</accession>
<comment type="caution">
    <text evidence="6">The sequence shown here is derived from an EMBL/GenBank/DDBJ whole genome shotgun (WGS) entry which is preliminary data.</text>
</comment>
<feature type="compositionally biased region" description="Polar residues" evidence="4">
    <location>
        <begin position="211"/>
        <end position="220"/>
    </location>
</feature>
<dbReference type="Pfam" id="PF16077">
    <property type="entry name" value="Spaetzle"/>
    <property type="match status" value="1"/>
</dbReference>
<feature type="compositionally biased region" description="Polar residues" evidence="4">
    <location>
        <begin position="163"/>
        <end position="172"/>
    </location>
</feature>
<keyword evidence="1" id="KW-0732">Signal</keyword>
<dbReference type="GO" id="GO:0005121">
    <property type="term" value="F:Toll binding"/>
    <property type="evidence" value="ECO:0007669"/>
    <property type="project" value="TreeGrafter"/>
</dbReference>
<organism evidence="6 7">
    <name type="scientific">Leptotrombidium deliense</name>
    <dbReference type="NCBI Taxonomy" id="299467"/>
    <lineage>
        <taxon>Eukaryota</taxon>
        <taxon>Metazoa</taxon>
        <taxon>Ecdysozoa</taxon>
        <taxon>Arthropoda</taxon>
        <taxon>Chelicerata</taxon>
        <taxon>Arachnida</taxon>
        <taxon>Acari</taxon>
        <taxon>Acariformes</taxon>
        <taxon>Trombidiformes</taxon>
        <taxon>Prostigmata</taxon>
        <taxon>Anystina</taxon>
        <taxon>Parasitengona</taxon>
        <taxon>Trombiculoidea</taxon>
        <taxon>Trombiculidae</taxon>
        <taxon>Leptotrombidium</taxon>
    </lineage>
</organism>
<keyword evidence="2" id="KW-1015">Disulfide bond</keyword>
<dbReference type="OrthoDB" id="10064289at2759"/>
<evidence type="ECO:0000259" key="5">
    <source>
        <dbReference type="Pfam" id="PF16077"/>
    </source>
</evidence>